<dbReference type="STRING" id="824.CGRAC_0301"/>
<organism evidence="1 2">
    <name type="scientific">Campylobacter gracilis RM3268</name>
    <dbReference type="NCBI Taxonomy" id="553220"/>
    <lineage>
        <taxon>Bacteria</taxon>
        <taxon>Pseudomonadati</taxon>
        <taxon>Campylobacterota</taxon>
        <taxon>Epsilonproteobacteria</taxon>
        <taxon>Campylobacterales</taxon>
        <taxon>Campylobacteraceae</taxon>
        <taxon>Campylobacter</taxon>
    </lineage>
</organism>
<keyword evidence="2" id="KW-1185">Reference proteome</keyword>
<dbReference type="EMBL" id="ACYG01000009">
    <property type="protein sequence ID" value="EEV18684.1"/>
    <property type="molecule type" value="Genomic_DNA"/>
</dbReference>
<accession>C8PF56</accession>
<evidence type="ECO:0000313" key="2">
    <source>
        <dbReference type="Proteomes" id="UP000005709"/>
    </source>
</evidence>
<gene>
    <name evidence="1" type="ORF">CAMGR0001_2697</name>
</gene>
<dbReference type="AlphaFoldDB" id="C8PF56"/>
<proteinExistence type="predicted"/>
<comment type="caution">
    <text evidence="1">The sequence shown here is derived from an EMBL/GenBank/DDBJ whole genome shotgun (WGS) entry which is preliminary data.</text>
</comment>
<sequence length="51" mass="5831">MAKIDILLNLINFANDILNESMPPTTSYSLMGRYSNNDNYLKKTIGIKNEH</sequence>
<dbReference type="Proteomes" id="UP000005709">
    <property type="component" value="Unassembled WGS sequence"/>
</dbReference>
<reference evidence="1 2" key="1">
    <citation type="submission" date="2009-07" db="EMBL/GenBank/DDBJ databases">
        <authorList>
            <person name="Madupu R."/>
            <person name="Sebastian Y."/>
            <person name="Durkin A.S."/>
            <person name="Torralba M."/>
            <person name="Methe B."/>
            <person name="Sutton G.G."/>
            <person name="Strausberg R.L."/>
            <person name="Nelson K.E."/>
        </authorList>
    </citation>
    <scope>NUCLEOTIDE SEQUENCE [LARGE SCALE GENOMIC DNA]</scope>
    <source>
        <strain evidence="1 2">RM3268</strain>
    </source>
</reference>
<name>C8PF56_9BACT</name>
<evidence type="ECO:0000313" key="1">
    <source>
        <dbReference type="EMBL" id="EEV18684.1"/>
    </source>
</evidence>
<protein>
    <submittedName>
        <fullName evidence="1">Uncharacterized protein</fullName>
    </submittedName>
</protein>